<reference evidence="1 2" key="1">
    <citation type="journal article" date="2016" name="PLoS Pathog.">
        <title>Biosynthesis of antibiotic leucinostatins in bio-control fungus Purpureocillium lilacinum and their inhibition on phytophthora revealed by genome mining.</title>
        <authorList>
            <person name="Wang G."/>
            <person name="Liu Z."/>
            <person name="Lin R."/>
            <person name="Li E."/>
            <person name="Mao Z."/>
            <person name="Ling J."/>
            <person name="Yang Y."/>
            <person name="Yin W.B."/>
            <person name="Xie B."/>
        </authorList>
    </citation>
    <scope>NUCLEOTIDE SEQUENCE [LARGE SCALE GENOMIC DNA]</scope>
    <source>
        <strain evidence="1">170</strain>
    </source>
</reference>
<evidence type="ECO:0000313" key="1">
    <source>
        <dbReference type="EMBL" id="OWT43118.1"/>
    </source>
</evidence>
<comment type="caution">
    <text evidence="1">The sequence shown here is derived from an EMBL/GenBank/DDBJ whole genome shotgun (WGS) entry which is preliminary data.</text>
</comment>
<dbReference type="RefSeq" id="XP_022285567.1">
    <property type="nucleotide sequence ID" value="XM_022429395.1"/>
</dbReference>
<evidence type="ECO:0000313" key="2">
    <source>
        <dbReference type="Proteomes" id="UP000078397"/>
    </source>
</evidence>
<dbReference type="Proteomes" id="UP000078397">
    <property type="component" value="Unassembled WGS sequence"/>
</dbReference>
<keyword evidence="2" id="KW-1185">Reference proteome</keyword>
<dbReference type="EMBL" id="LSBJ02000003">
    <property type="protein sequence ID" value="OWT43118.1"/>
    <property type="molecule type" value="Genomic_DNA"/>
</dbReference>
<protein>
    <submittedName>
        <fullName evidence="1">Uncharacterized protein</fullName>
    </submittedName>
</protein>
<accession>A0A219AQR1</accession>
<organism evidence="1 2">
    <name type="scientific">Pochonia chlamydosporia 170</name>
    <dbReference type="NCBI Taxonomy" id="1380566"/>
    <lineage>
        <taxon>Eukaryota</taxon>
        <taxon>Fungi</taxon>
        <taxon>Dikarya</taxon>
        <taxon>Ascomycota</taxon>
        <taxon>Pezizomycotina</taxon>
        <taxon>Sordariomycetes</taxon>
        <taxon>Hypocreomycetidae</taxon>
        <taxon>Hypocreales</taxon>
        <taxon>Clavicipitaceae</taxon>
        <taxon>Pochonia</taxon>
    </lineage>
</organism>
<dbReference type="KEGG" id="pchm:VFPPC_17706"/>
<dbReference type="GeneID" id="33936635"/>
<name>A0A219AQR1_METCM</name>
<dbReference type="AlphaFoldDB" id="A0A219AQR1"/>
<proteinExistence type="predicted"/>
<gene>
    <name evidence="1" type="ORF">VFPPC_17706</name>
</gene>
<sequence length="121" mass="13664">MTSESPLSRFYCFCEFESCSKQRTKLVARLTGSGLFGGFGGTSPVSRLTRVAIVDQGGVDHQFVAHRTQSSLLHSEHQDEVEEEGWCMVRQPSHKLRHLHITRPLRLGALDILLPERHSHI</sequence>